<comment type="caution">
    <text evidence="2">The sequence shown here is derived from an EMBL/GenBank/DDBJ whole genome shotgun (WGS) entry which is preliminary data.</text>
</comment>
<dbReference type="Pfam" id="PF13456">
    <property type="entry name" value="RVT_3"/>
    <property type="match status" value="1"/>
</dbReference>
<reference evidence="2" key="1">
    <citation type="submission" date="2020-07" db="EMBL/GenBank/DDBJ databases">
        <title>Genome sequence and genetic diversity analysis of an under-domesticated orphan crop, white fonio (Digitaria exilis).</title>
        <authorList>
            <person name="Bennetzen J.L."/>
            <person name="Chen S."/>
            <person name="Ma X."/>
            <person name="Wang X."/>
            <person name="Yssel A.E.J."/>
            <person name="Chaluvadi S.R."/>
            <person name="Johnson M."/>
            <person name="Gangashetty P."/>
            <person name="Hamidou F."/>
            <person name="Sanogo M.D."/>
            <person name="Zwaenepoel A."/>
            <person name="Wallace J."/>
            <person name="Van De Peer Y."/>
            <person name="Van Deynze A."/>
        </authorList>
    </citation>
    <scope>NUCLEOTIDE SEQUENCE</scope>
    <source>
        <tissue evidence="2">Leaves</tissue>
    </source>
</reference>
<dbReference type="InterPro" id="IPR012337">
    <property type="entry name" value="RNaseH-like_sf"/>
</dbReference>
<gene>
    <name evidence="2" type="ORF">HU200_037317</name>
</gene>
<protein>
    <recommendedName>
        <fullName evidence="1">RNase H type-1 domain-containing protein</fullName>
    </recommendedName>
</protein>
<name>A0A835BGD1_9POAL</name>
<dbReference type="InterPro" id="IPR002156">
    <property type="entry name" value="RNaseH_domain"/>
</dbReference>
<dbReference type="SUPFAM" id="SSF53098">
    <property type="entry name" value="Ribonuclease H-like"/>
    <property type="match status" value="1"/>
</dbReference>
<keyword evidence="3" id="KW-1185">Reference proteome</keyword>
<dbReference type="AlphaFoldDB" id="A0A835BGD1"/>
<evidence type="ECO:0000259" key="1">
    <source>
        <dbReference type="Pfam" id="PF13456"/>
    </source>
</evidence>
<dbReference type="GO" id="GO:0003676">
    <property type="term" value="F:nucleic acid binding"/>
    <property type="evidence" value="ECO:0007669"/>
    <property type="project" value="InterPro"/>
</dbReference>
<dbReference type="EMBL" id="JACEFO010001882">
    <property type="protein sequence ID" value="KAF8696403.1"/>
    <property type="molecule type" value="Genomic_DNA"/>
</dbReference>
<dbReference type="PANTHER" id="PTHR47074">
    <property type="entry name" value="BNAC02G40300D PROTEIN"/>
    <property type="match status" value="1"/>
</dbReference>
<dbReference type="InterPro" id="IPR044730">
    <property type="entry name" value="RNase_H-like_dom_plant"/>
</dbReference>
<organism evidence="2 3">
    <name type="scientific">Digitaria exilis</name>
    <dbReference type="NCBI Taxonomy" id="1010633"/>
    <lineage>
        <taxon>Eukaryota</taxon>
        <taxon>Viridiplantae</taxon>
        <taxon>Streptophyta</taxon>
        <taxon>Embryophyta</taxon>
        <taxon>Tracheophyta</taxon>
        <taxon>Spermatophyta</taxon>
        <taxon>Magnoliopsida</taxon>
        <taxon>Liliopsida</taxon>
        <taxon>Poales</taxon>
        <taxon>Poaceae</taxon>
        <taxon>PACMAD clade</taxon>
        <taxon>Panicoideae</taxon>
        <taxon>Panicodae</taxon>
        <taxon>Paniceae</taxon>
        <taxon>Anthephorinae</taxon>
        <taxon>Digitaria</taxon>
    </lineage>
</organism>
<dbReference type="PANTHER" id="PTHR47074:SF73">
    <property type="entry name" value="OS04G0448401 PROTEIN"/>
    <property type="match status" value="1"/>
</dbReference>
<feature type="domain" description="RNase H type-1" evidence="1">
    <location>
        <begin position="35"/>
        <end position="97"/>
    </location>
</feature>
<dbReference type="InterPro" id="IPR052929">
    <property type="entry name" value="RNase_H-like_EbsB-rel"/>
</dbReference>
<dbReference type="GO" id="GO:0004523">
    <property type="term" value="F:RNA-DNA hybrid ribonuclease activity"/>
    <property type="evidence" value="ECO:0007669"/>
    <property type="project" value="InterPro"/>
</dbReference>
<dbReference type="CDD" id="cd06222">
    <property type="entry name" value="RNase_H_like"/>
    <property type="match status" value="1"/>
</dbReference>
<accession>A0A835BGD1</accession>
<proteinExistence type="predicted"/>
<dbReference type="Proteomes" id="UP000636709">
    <property type="component" value="Unassembled WGS sequence"/>
</dbReference>
<evidence type="ECO:0000313" key="2">
    <source>
        <dbReference type="EMBL" id="KAF8696403.1"/>
    </source>
</evidence>
<dbReference type="OrthoDB" id="663515at2759"/>
<evidence type="ECO:0000313" key="3">
    <source>
        <dbReference type="Proteomes" id="UP000636709"/>
    </source>
</evidence>
<sequence length="103" mass="11424">MASDLWEILHRQRQTQKVKEVPRWMAPNTGWLKCNVDAAFMVESGLGASGGVLRNSDGVFLGAQARTYDHCLNALMVEAWACRDGLQLATAHGVRSLPRDRQS</sequence>